<gene>
    <name evidence="10" type="ORF">EDD33_0597</name>
</gene>
<evidence type="ECO:0000259" key="9">
    <source>
        <dbReference type="Pfam" id="PF04324"/>
    </source>
</evidence>
<feature type="domain" description="BFD-like [2Fe-2S]-binding" evidence="9">
    <location>
        <begin position="4"/>
        <end position="48"/>
    </location>
</feature>
<evidence type="ECO:0000313" key="11">
    <source>
        <dbReference type="Proteomes" id="UP000281738"/>
    </source>
</evidence>
<keyword evidence="1" id="KW-0813">Transport</keyword>
<evidence type="ECO:0000256" key="1">
    <source>
        <dbReference type="ARBA" id="ARBA00022448"/>
    </source>
</evidence>
<comment type="similarity">
    <text evidence="8">Belongs to the Bfd family.</text>
</comment>
<evidence type="ECO:0000256" key="2">
    <source>
        <dbReference type="ARBA" id="ARBA00022714"/>
    </source>
</evidence>
<evidence type="ECO:0000256" key="7">
    <source>
        <dbReference type="ARBA" id="ARBA00039386"/>
    </source>
</evidence>
<dbReference type="Pfam" id="PF04324">
    <property type="entry name" value="Fer2_BFD"/>
    <property type="match status" value="1"/>
</dbReference>
<reference evidence="10 11" key="1">
    <citation type="submission" date="2018-11" db="EMBL/GenBank/DDBJ databases">
        <title>Sequencing the genomes of 1000 actinobacteria strains.</title>
        <authorList>
            <person name="Klenk H.-P."/>
        </authorList>
    </citation>
    <scope>NUCLEOTIDE SEQUENCE [LARGE SCALE GENOMIC DNA]</scope>
    <source>
        <strain evidence="10 11">DSM 12652</strain>
    </source>
</reference>
<organism evidence="10 11">
    <name type="scientific">Nocardioides aurantiacus</name>
    <dbReference type="NCBI Taxonomy" id="86796"/>
    <lineage>
        <taxon>Bacteria</taxon>
        <taxon>Bacillati</taxon>
        <taxon>Actinomycetota</taxon>
        <taxon>Actinomycetes</taxon>
        <taxon>Propionibacteriales</taxon>
        <taxon>Nocardioidaceae</taxon>
        <taxon>Nocardioides</taxon>
    </lineage>
</organism>
<accession>A0A3N2CQG1</accession>
<keyword evidence="3" id="KW-0479">Metal-binding</keyword>
<keyword evidence="2" id="KW-0001">2Fe-2S</keyword>
<dbReference type="PANTHER" id="PTHR37424:SF1">
    <property type="entry name" value="BACTERIOFERRITIN-ASSOCIATED FERREDOXIN"/>
    <property type="match status" value="1"/>
</dbReference>
<dbReference type="Gene3D" id="1.10.10.1100">
    <property type="entry name" value="BFD-like [2Fe-2S]-binding domain"/>
    <property type="match status" value="1"/>
</dbReference>
<dbReference type="InterPro" id="IPR052371">
    <property type="entry name" value="BFD-associated_ferredoxin"/>
</dbReference>
<evidence type="ECO:0000256" key="3">
    <source>
        <dbReference type="ARBA" id="ARBA00022723"/>
    </source>
</evidence>
<comment type="caution">
    <text evidence="10">The sequence shown here is derived from an EMBL/GenBank/DDBJ whole genome shotgun (WGS) entry which is preliminary data.</text>
</comment>
<evidence type="ECO:0000313" key="10">
    <source>
        <dbReference type="EMBL" id="ROR89767.1"/>
    </source>
</evidence>
<sequence length="71" mass="7337">MIFCHCAVVGDREVKQAVDAGARTVSQVCRSTGAGQECGSCVFAVRRVVCEHLAQVAVMAAADPEVDVAAS</sequence>
<keyword evidence="6" id="KW-0411">Iron-sulfur</keyword>
<dbReference type="OrthoDB" id="9815350at2"/>
<evidence type="ECO:0000256" key="4">
    <source>
        <dbReference type="ARBA" id="ARBA00022982"/>
    </source>
</evidence>
<dbReference type="RefSeq" id="WP_123389045.1">
    <property type="nucleotide sequence ID" value="NZ_RKHO01000001.1"/>
</dbReference>
<protein>
    <recommendedName>
        <fullName evidence="7">Bacterioferritin-associated ferredoxin</fullName>
    </recommendedName>
</protein>
<dbReference type="Proteomes" id="UP000281738">
    <property type="component" value="Unassembled WGS sequence"/>
</dbReference>
<dbReference type="EMBL" id="RKHO01000001">
    <property type="protein sequence ID" value="ROR89767.1"/>
    <property type="molecule type" value="Genomic_DNA"/>
</dbReference>
<dbReference type="InterPro" id="IPR007419">
    <property type="entry name" value="BFD-like_2Fe2S-bd_dom"/>
</dbReference>
<name>A0A3N2CQG1_9ACTN</name>
<dbReference type="GO" id="GO:0046872">
    <property type="term" value="F:metal ion binding"/>
    <property type="evidence" value="ECO:0007669"/>
    <property type="project" value="UniProtKB-KW"/>
</dbReference>
<dbReference type="AlphaFoldDB" id="A0A3N2CQG1"/>
<dbReference type="PANTHER" id="PTHR37424">
    <property type="entry name" value="BACTERIOFERRITIN-ASSOCIATED FERREDOXIN"/>
    <property type="match status" value="1"/>
</dbReference>
<dbReference type="GO" id="GO:0051537">
    <property type="term" value="F:2 iron, 2 sulfur cluster binding"/>
    <property type="evidence" value="ECO:0007669"/>
    <property type="project" value="UniProtKB-KW"/>
</dbReference>
<keyword evidence="4" id="KW-0249">Electron transport</keyword>
<keyword evidence="11" id="KW-1185">Reference proteome</keyword>
<dbReference type="InterPro" id="IPR041854">
    <property type="entry name" value="BFD-like_2Fe2S-bd_dom_sf"/>
</dbReference>
<evidence type="ECO:0000256" key="8">
    <source>
        <dbReference type="ARBA" id="ARBA00046332"/>
    </source>
</evidence>
<keyword evidence="5" id="KW-0408">Iron</keyword>
<proteinExistence type="inferred from homology"/>
<evidence type="ECO:0000256" key="5">
    <source>
        <dbReference type="ARBA" id="ARBA00023004"/>
    </source>
</evidence>
<evidence type="ECO:0000256" key="6">
    <source>
        <dbReference type="ARBA" id="ARBA00023014"/>
    </source>
</evidence>